<dbReference type="eggNOG" id="COG2206">
    <property type="taxonomic scope" value="Bacteria"/>
</dbReference>
<reference evidence="3 4" key="1">
    <citation type="submission" date="2016-10" db="EMBL/GenBank/DDBJ databases">
        <authorList>
            <person name="de Groot N.N."/>
        </authorList>
    </citation>
    <scope>NUCLEOTIDE SEQUENCE [LARGE SCALE GENOMIC DNA]</scope>
    <source>
        <strain evidence="3 4">NLAE-zl-G419</strain>
    </source>
</reference>
<evidence type="ECO:0000313" key="2">
    <source>
        <dbReference type="EMBL" id="PWL52123.1"/>
    </source>
</evidence>
<dbReference type="Gene3D" id="1.10.3210.10">
    <property type="entry name" value="Hypothetical protein af1432"/>
    <property type="match status" value="1"/>
</dbReference>
<organism evidence="3 4">
    <name type="scientific">Clostridium cadaveris</name>
    <dbReference type="NCBI Taxonomy" id="1529"/>
    <lineage>
        <taxon>Bacteria</taxon>
        <taxon>Bacillati</taxon>
        <taxon>Bacillota</taxon>
        <taxon>Clostridia</taxon>
        <taxon>Eubacteriales</taxon>
        <taxon>Clostridiaceae</taxon>
        <taxon>Clostridium</taxon>
    </lineage>
</organism>
<evidence type="ECO:0000313" key="3">
    <source>
        <dbReference type="EMBL" id="SFG19079.1"/>
    </source>
</evidence>
<dbReference type="InterPro" id="IPR051094">
    <property type="entry name" value="Diverse_Catalytic_Enzymes"/>
</dbReference>
<sequence length="165" mass="19595">MIYRIKQFVWGIISSFKSINMEYLKSNLTNDELDIFLKLRLNEQHHSIRVAKTCEKIAAHKYEDIDVVKLRKIALLHDIGKIKKHLNLIDKSILVILNKVTHGRIKKYTNIKKIDVYYNHDEYGADILKELGYDEELIYVIRNHHKNVNIQNKMLYILKKSDDMS</sequence>
<evidence type="ECO:0000313" key="4">
    <source>
        <dbReference type="Proteomes" id="UP000182135"/>
    </source>
</evidence>
<proteinExistence type="predicted"/>
<feature type="domain" description="HD" evidence="1">
    <location>
        <begin position="45"/>
        <end position="153"/>
    </location>
</feature>
<dbReference type="Pfam" id="PF01966">
    <property type="entry name" value="HD"/>
    <property type="match status" value="1"/>
</dbReference>
<dbReference type="CDD" id="cd00077">
    <property type="entry name" value="HDc"/>
    <property type="match status" value="1"/>
</dbReference>
<dbReference type="NCBIfam" id="TIGR00277">
    <property type="entry name" value="HDIG"/>
    <property type="match status" value="1"/>
</dbReference>
<dbReference type="EMBL" id="QAMZ01000052">
    <property type="protein sequence ID" value="PWL52123.1"/>
    <property type="molecule type" value="Genomic_DNA"/>
</dbReference>
<evidence type="ECO:0000259" key="1">
    <source>
        <dbReference type="Pfam" id="PF01966"/>
    </source>
</evidence>
<gene>
    <name evidence="2" type="ORF">DBY38_12470</name>
    <name evidence="3" type="ORF">SAMN04487885_13226</name>
</gene>
<dbReference type="InterPro" id="IPR006674">
    <property type="entry name" value="HD_domain"/>
</dbReference>
<dbReference type="RefSeq" id="WP_027639232.1">
    <property type="nucleotide sequence ID" value="NZ_BAAACD010000004.1"/>
</dbReference>
<evidence type="ECO:0000313" key="5">
    <source>
        <dbReference type="Proteomes" id="UP000246114"/>
    </source>
</evidence>
<dbReference type="Proteomes" id="UP000246114">
    <property type="component" value="Unassembled WGS sequence"/>
</dbReference>
<reference evidence="2 5" key="2">
    <citation type="submission" date="2018-03" db="EMBL/GenBank/DDBJ databases">
        <title>The uncultured portion of the human microbiome is neutrally assembled.</title>
        <authorList>
            <person name="Jeraldo P."/>
            <person name="Boardman L."/>
            <person name="White B.A."/>
            <person name="Nelson H."/>
            <person name="Goldenfeld N."/>
            <person name="Chia N."/>
        </authorList>
    </citation>
    <scope>NUCLEOTIDE SEQUENCE [LARGE SCALE GENOMIC DNA]</scope>
    <source>
        <strain evidence="2">CIM:MAG 903</strain>
    </source>
</reference>
<dbReference type="SUPFAM" id="SSF109604">
    <property type="entry name" value="HD-domain/PDEase-like"/>
    <property type="match status" value="1"/>
</dbReference>
<dbReference type="EMBL" id="FOOE01000032">
    <property type="protein sequence ID" value="SFG19079.1"/>
    <property type="molecule type" value="Genomic_DNA"/>
</dbReference>
<dbReference type="OrthoDB" id="68032at2"/>
<dbReference type="GeneID" id="90543096"/>
<dbReference type="InterPro" id="IPR003607">
    <property type="entry name" value="HD/PDEase_dom"/>
</dbReference>
<dbReference type="AlphaFoldDB" id="A0A1I2PVF0"/>
<dbReference type="STRING" id="1529.SAMN04487885_13226"/>
<accession>A0A1I2PVF0</accession>
<dbReference type="InterPro" id="IPR006675">
    <property type="entry name" value="HDIG_dom"/>
</dbReference>
<keyword evidence="4" id="KW-1185">Reference proteome</keyword>
<dbReference type="Proteomes" id="UP000182135">
    <property type="component" value="Unassembled WGS sequence"/>
</dbReference>
<dbReference type="PANTHER" id="PTHR35795:SF1">
    <property type="entry name" value="BIS(5'-NUCLEOSYL)-TETRAPHOSPHATASE, SYMMETRICAL"/>
    <property type="match status" value="1"/>
</dbReference>
<name>A0A1I2PVF0_9CLOT</name>
<protein>
    <submittedName>
        <fullName evidence="3">HDIG domain-containing protein</fullName>
    </submittedName>
</protein>
<dbReference type="PANTHER" id="PTHR35795">
    <property type="entry name" value="SLR1885 PROTEIN"/>
    <property type="match status" value="1"/>
</dbReference>